<gene>
    <name evidence="8" type="ORF">BCR24_01575</name>
</gene>
<dbReference type="PANTHER" id="PTHR10629:SF52">
    <property type="entry name" value="DNA (CYTOSINE-5)-METHYLTRANSFERASE 1"/>
    <property type="match status" value="1"/>
</dbReference>
<dbReference type="InterPro" id="IPR031303">
    <property type="entry name" value="C5_meth_CS"/>
</dbReference>
<evidence type="ECO:0000256" key="1">
    <source>
        <dbReference type="ARBA" id="ARBA00011975"/>
    </source>
</evidence>
<reference evidence="9" key="1">
    <citation type="submission" date="2016-09" db="EMBL/GenBank/DDBJ databases">
        <authorList>
            <person name="Gulvik C.A."/>
        </authorList>
    </citation>
    <scope>NUCLEOTIDE SEQUENCE [LARGE SCALE GENOMIC DNA]</scope>
    <source>
        <strain evidence="9">LMG 26676</strain>
    </source>
</reference>
<evidence type="ECO:0000256" key="2">
    <source>
        <dbReference type="ARBA" id="ARBA00022603"/>
    </source>
</evidence>
<evidence type="ECO:0000256" key="5">
    <source>
        <dbReference type="ARBA" id="ARBA00022747"/>
    </source>
</evidence>
<proteinExistence type="inferred from homology"/>
<dbReference type="PROSITE" id="PS00095">
    <property type="entry name" value="C5_MTASE_2"/>
    <property type="match status" value="1"/>
</dbReference>
<dbReference type="PRINTS" id="PR00105">
    <property type="entry name" value="C5METTRFRASE"/>
</dbReference>
<organism evidence="8 9">
    <name type="scientific">Enterococcus ureilyticus</name>
    <dbReference type="NCBI Taxonomy" id="1131292"/>
    <lineage>
        <taxon>Bacteria</taxon>
        <taxon>Bacillati</taxon>
        <taxon>Bacillota</taxon>
        <taxon>Bacilli</taxon>
        <taxon>Lactobacillales</taxon>
        <taxon>Enterococcaceae</taxon>
        <taxon>Enterococcus</taxon>
    </lineage>
</organism>
<accession>A0A1E5HHF4</accession>
<dbReference type="GO" id="GO:0003677">
    <property type="term" value="F:DNA binding"/>
    <property type="evidence" value="ECO:0007669"/>
    <property type="project" value="TreeGrafter"/>
</dbReference>
<dbReference type="PANTHER" id="PTHR10629">
    <property type="entry name" value="CYTOSINE-SPECIFIC METHYLTRANSFERASE"/>
    <property type="match status" value="1"/>
</dbReference>
<dbReference type="NCBIfam" id="TIGR00675">
    <property type="entry name" value="dcm"/>
    <property type="match status" value="1"/>
</dbReference>
<dbReference type="InterPro" id="IPR001525">
    <property type="entry name" value="C5_MeTfrase"/>
</dbReference>
<feature type="active site" evidence="6">
    <location>
        <position position="98"/>
    </location>
</feature>
<dbReference type="EC" id="2.1.1.37" evidence="1"/>
<dbReference type="EMBL" id="MIKC01000001">
    <property type="protein sequence ID" value="OEG24070.1"/>
    <property type="molecule type" value="Genomic_DNA"/>
</dbReference>
<evidence type="ECO:0000256" key="6">
    <source>
        <dbReference type="PROSITE-ProRule" id="PRU01016"/>
    </source>
</evidence>
<dbReference type="GO" id="GO:0009307">
    <property type="term" value="P:DNA restriction-modification system"/>
    <property type="evidence" value="ECO:0007669"/>
    <property type="project" value="UniProtKB-KW"/>
</dbReference>
<dbReference type="InterPro" id="IPR050390">
    <property type="entry name" value="C5-Methyltransferase"/>
</dbReference>
<dbReference type="Gene3D" id="3.90.120.10">
    <property type="entry name" value="DNA Methylase, subunit A, domain 2"/>
    <property type="match status" value="1"/>
</dbReference>
<dbReference type="GO" id="GO:0003886">
    <property type="term" value="F:DNA (cytosine-5-)-methyltransferase activity"/>
    <property type="evidence" value="ECO:0007669"/>
    <property type="project" value="UniProtKB-EC"/>
</dbReference>
<dbReference type="OrthoDB" id="9813719at2"/>
<dbReference type="SUPFAM" id="SSF53335">
    <property type="entry name" value="S-adenosyl-L-methionine-dependent methyltransferases"/>
    <property type="match status" value="1"/>
</dbReference>
<dbReference type="Proteomes" id="UP000094469">
    <property type="component" value="Unassembled WGS sequence"/>
</dbReference>
<evidence type="ECO:0000256" key="7">
    <source>
        <dbReference type="RuleBase" id="RU000416"/>
    </source>
</evidence>
<dbReference type="InterPro" id="IPR029063">
    <property type="entry name" value="SAM-dependent_MTases_sf"/>
</dbReference>
<dbReference type="Gene3D" id="3.40.50.150">
    <property type="entry name" value="Vaccinia Virus protein VP39"/>
    <property type="match status" value="1"/>
</dbReference>
<dbReference type="STRING" id="1131292.BCR24_01575"/>
<evidence type="ECO:0000256" key="3">
    <source>
        <dbReference type="ARBA" id="ARBA00022679"/>
    </source>
</evidence>
<evidence type="ECO:0000313" key="9">
    <source>
        <dbReference type="Proteomes" id="UP000094469"/>
    </source>
</evidence>
<keyword evidence="3 6" id="KW-0808">Transferase</keyword>
<keyword evidence="2 6" id="KW-0489">Methyltransferase</keyword>
<dbReference type="GO" id="GO:0032259">
    <property type="term" value="P:methylation"/>
    <property type="evidence" value="ECO:0007669"/>
    <property type="project" value="UniProtKB-KW"/>
</dbReference>
<sequence length="514" mass="58785">MPYVIDLFCGAGGFSEGIIQAGFDIVFSSDKSSEVMTTYKNRHQQLGLIEGENTHFELADIRQLTGDNIFKEINKLKKYKNMNFKRGDIDVTFGGPPCQGFSRAGKRDSSDPRNMLFHEYLRIIHDVYPKYVVMENVEGFMDMQMLDFPSVLSKNKIYEGQRLAKDILETELKGLGYNMLEPKLLNASDYGVPQNRKRAVFLAWREGMKEPKYPTKINQKVTVKEALSGIMNNYRSEYARQSKFGRTPNTIGNYISATRINNQELSTHTKSVIQRFSIYNQGESTRIASERLKQTGLDLLNDYPELFFETLFNVNKSSNMLIIEDILQELEISLENSKKERWLGDTNKVLSILFMAKPKEEIYHIYFSKLKNRINSSEETTQKFLNMCHSRLNCKISLSQLSNACISGSGLTDDILEALFTKKNSRKRLDSLGQAPTMVTLPDDFIHPFENRILTVREMARLQSFDDSFEFLGKRTTGGDKRKQEVPQYTQVGNAVPPLMAKAIASSIMNSLYT</sequence>
<protein>
    <recommendedName>
        <fullName evidence="1">DNA (cytosine-5-)-methyltransferase</fullName>
        <ecNumber evidence="1">2.1.1.37</ecNumber>
    </recommendedName>
</protein>
<keyword evidence="5" id="KW-0680">Restriction system</keyword>
<keyword evidence="9" id="KW-1185">Reference proteome</keyword>
<evidence type="ECO:0000256" key="4">
    <source>
        <dbReference type="ARBA" id="ARBA00022691"/>
    </source>
</evidence>
<comment type="similarity">
    <text evidence="6 7">Belongs to the class I-like SAM-binding methyltransferase superfamily. C5-methyltransferase family.</text>
</comment>
<dbReference type="Pfam" id="PF00145">
    <property type="entry name" value="DNA_methylase"/>
    <property type="match status" value="2"/>
</dbReference>
<evidence type="ECO:0000313" key="8">
    <source>
        <dbReference type="EMBL" id="OEG24070.1"/>
    </source>
</evidence>
<dbReference type="PROSITE" id="PS51679">
    <property type="entry name" value="SAM_MT_C5"/>
    <property type="match status" value="1"/>
</dbReference>
<dbReference type="GO" id="GO:0044027">
    <property type="term" value="P:negative regulation of gene expression via chromosomal CpG island methylation"/>
    <property type="evidence" value="ECO:0007669"/>
    <property type="project" value="TreeGrafter"/>
</dbReference>
<comment type="caution">
    <text evidence="8">The sequence shown here is derived from an EMBL/GenBank/DDBJ whole genome shotgun (WGS) entry which is preliminary data.</text>
</comment>
<dbReference type="AlphaFoldDB" id="A0A1E5HHF4"/>
<keyword evidence="4 6" id="KW-0949">S-adenosyl-L-methionine</keyword>
<dbReference type="RefSeq" id="WP_069638795.1">
    <property type="nucleotide sequence ID" value="NZ_JAFBEZ010000013.1"/>
</dbReference>
<name>A0A1E5HHF4_9ENTE</name>